<accession>A0A419T6N4</accession>
<feature type="domain" description="HTH cro/C1-type" evidence="1">
    <location>
        <begin position="9"/>
        <end position="64"/>
    </location>
</feature>
<organism evidence="2 3">
    <name type="scientific">Lacrimispora algidixylanolytica</name>
    <dbReference type="NCBI Taxonomy" id="94868"/>
    <lineage>
        <taxon>Bacteria</taxon>
        <taxon>Bacillati</taxon>
        <taxon>Bacillota</taxon>
        <taxon>Clostridia</taxon>
        <taxon>Lachnospirales</taxon>
        <taxon>Lachnospiraceae</taxon>
        <taxon>Lacrimispora</taxon>
    </lineage>
</organism>
<dbReference type="Pfam" id="PF01381">
    <property type="entry name" value="HTH_3"/>
    <property type="match status" value="1"/>
</dbReference>
<dbReference type="RefSeq" id="WP_243117144.1">
    <property type="nucleotide sequence ID" value="NZ_MCIA01000008.1"/>
</dbReference>
<evidence type="ECO:0000313" key="3">
    <source>
        <dbReference type="Proteomes" id="UP000284277"/>
    </source>
</evidence>
<dbReference type="SUPFAM" id="SSF47413">
    <property type="entry name" value="lambda repressor-like DNA-binding domains"/>
    <property type="match status" value="1"/>
</dbReference>
<dbReference type="GO" id="GO:0003677">
    <property type="term" value="F:DNA binding"/>
    <property type="evidence" value="ECO:0007669"/>
    <property type="project" value="InterPro"/>
</dbReference>
<keyword evidence="3" id="KW-1185">Reference proteome</keyword>
<proteinExistence type="predicted"/>
<protein>
    <recommendedName>
        <fullName evidence="1">HTH cro/C1-type domain-containing protein</fullName>
    </recommendedName>
</protein>
<comment type="caution">
    <text evidence="2">The sequence shown here is derived from an EMBL/GenBank/DDBJ whole genome shotgun (WGS) entry which is preliminary data.</text>
</comment>
<evidence type="ECO:0000313" key="2">
    <source>
        <dbReference type="EMBL" id="RKD33092.1"/>
    </source>
</evidence>
<dbReference type="SMART" id="SM00530">
    <property type="entry name" value="HTH_XRE"/>
    <property type="match status" value="1"/>
</dbReference>
<gene>
    <name evidence="2" type="ORF">BET01_15885</name>
</gene>
<dbReference type="AlphaFoldDB" id="A0A419T6N4"/>
<name>A0A419T6N4_9FIRM</name>
<evidence type="ECO:0000259" key="1">
    <source>
        <dbReference type="PROSITE" id="PS50943"/>
    </source>
</evidence>
<dbReference type="PROSITE" id="PS50943">
    <property type="entry name" value="HTH_CROC1"/>
    <property type="match status" value="1"/>
</dbReference>
<dbReference type="Gene3D" id="1.10.260.40">
    <property type="entry name" value="lambda repressor-like DNA-binding domains"/>
    <property type="match status" value="1"/>
</dbReference>
<dbReference type="Proteomes" id="UP000284277">
    <property type="component" value="Unassembled WGS sequence"/>
</dbReference>
<dbReference type="InterPro" id="IPR010982">
    <property type="entry name" value="Lambda_DNA-bd_dom_sf"/>
</dbReference>
<dbReference type="InterPro" id="IPR001387">
    <property type="entry name" value="Cro/C1-type_HTH"/>
</dbReference>
<sequence>MMANIGKRIKEKREAIGMTQEELAIALGYKNKSTIAKIENGTNDIVQSKVVEFANALSTTVPYLMSWDEEDLTQITPVETFGLNILGTDFTINPSEIEHIKKYRSLDSFGQETVSYLLDRETTRVQEIAKQEKRIIKLKTEPHPSEKEQTLLKKPHLIPRASHERTDLNVTKEMKDYDDAFFDE</sequence>
<dbReference type="EMBL" id="MCIA01000008">
    <property type="protein sequence ID" value="RKD33092.1"/>
    <property type="molecule type" value="Genomic_DNA"/>
</dbReference>
<dbReference type="CDD" id="cd00093">
    <property type="entry name" value="HTH_XRE"/>
    <property type="match status" value="1"/>
</dbReference>
<reference evidence="2 3" key="1">
    <citation type="submission" date="2016-08" db="EMBL/GenBank/DDBJ databases">
        <title>A new outlook on sporulation: Clostridium algidixylanolyticum.</title>
        <authorList>
            <person name="Poppleton D.I."/>
            <person name="Gribaldo S."/>
        </authorList>
    </citation>
    <scope>NUCLEOTIDE SEQUENCE [LARGE SCALE GENOMIC DNA]</scope>
    <source>
        <strain evidence="2 3">SPL73</strain>
    </source>
</reference>